<accession>A0A069PG48</accession>
<feature type="transmembrane region" description="Helical" evidence="1">
    <location>
        <begin position="573"/>
        <end position="593"/>
    </location>
</feature>
<keyword evidence="1" id="KW-0812">Transmembrane</keyword>
<gene>
    <name evidence="3" type="ORF">BG61_31095</name>
</gene>
<dbReference type="Gene3D" id="3.40.50.12780">
    <property type="entry name" value="N-terminal domain of ligase-like"/>
    <property type="match status" value="1"/>
</dbReference>
<evidence type="ECO:0000313" key="4">
    <source>
        <dbReference type="Proteomes" id="UP000027466"/>
    </source>
</evidence>
<dbReference type="SUPFAM" id="SSF52343">
    <property type="entry name" value="Ferredoxin reductase-like, C-terminal NADP-linked domain"/>
    <property type="match status" value="1"/>
</dbReference>
<reference evidence="3 4" key="1">
    <citation type="submission" date="2014-03" db="EMBL/GenBank/DDBJ databases">
        <title>Draft Genome Sequences of Four Burkholderia Strains.</title>
        <authorList>
            <person name="Liu X.Y."/>
            <person name="Li C.X."/>
            <person name="Xu J.H."/>
        </authorList>
    </citation>
    <scope>NUCLEOTIDE SEQUENCE [LARGE SCALE GENOMIC DNA]</scope>
    <source>
        <strain evidence="3 4">DSM 50014</strain>
    </source>
</reference>
<organism evidence="3 4">
    <name type="scientific">Caballeronia glathei</name>
    <dbReference type="NCBI Taxonomy" id="60547"/>
    <lineage>
        <taxon>Bacteria</taxon>
        <taxon>Pseudomonadati</taxon>
        <taxon>Pseudomonadota</taxon>
        <taxon>Betaproteobacteria</taxon>
        <taxon>Burkholderiales</taxon>
        <taxon>Burkholderiaceae</taxon>
        <taxon>Caballeronia</taxon>
    </lineage>
</organism>
<comment type="caution">
    <text evidence="3">The sequence shown here is derived from an EMBL/GenBank/DDBJ whole genome shotgun (WGS) entry which is preliminary data.</text>
</comment>
<dbReference type="InterPro" id="IPR010071">
    <property type="entry name" value="AA_adenyl_dom"/>
</dbReference>
<keyword evidence="4" id="KW-1185">Reference proteome</keyword>
<dbReference type="Pfam" id="PF00501">
    <property type="entry name" value="AMP-binding"/>
    <property type="match status" value="1"/>
</dbReference>
<keyword evidence="1" id="KW-1133">Transmembrane helix</keyword>
<dbReference type="PANTHER" id="PTHR33927:SF5">
    <property type="entry name" value="ENZYME, PUTATIVE (AFU_ORTHOLOGUE AFUA_8G01222)-RELATED"/>
    <property type="match status" value="1"/>
</dbReference>
<dbReference type="InterPro" id="IPR039261">
    <property type="entry name" value="FNR_nucleotide-bd"/>
</dbReference>
<keyword evidence="1" id="KW-0472">Membrane</keyword>
<dbReference type="InterPro" id="IPR042099">
    <property type="entry name" value="ANL_N_sf"/>
</dbReference>
<dbReference type="Proteomes" id="UP000027466">
    <property type="component" value="Unassembled WGS sequence"/>
</dbReference>
<feature type="transmembrane region" description="Helical" evidence="1">
    <location>
        <begin position="765"/>
        <end position="782"/>
    </location>
</feature>
<proteinExistence type="predicted"/>
<feature type="domain" description="AMP-dependent synthetase/ligase" evidence="2">
    <location>
        <begin position="58"/>
        <end position="397"/>
    </location>
</feature>
<sequence>MTLSLSDPAEAVRDRERARHCFAPATLARLTADQRAIFEHFVRGPDVTPDFAFIHHAFEAHAAATPHAIAARHGDESITYAELDRAANRLAARLAHEGVSAGDCVALFVHRSIPMLAGLLAALKLGAAYVPQHVGVAPESQLLHVIGAAATRVILTLSHLRPLVPVPAGHTCIAIDDFLRLAPEGESDSRCGHATAQPVCITPSSACFVLFTSGTTGKPNGVRVTHRNLCNILLTDPGRLGMRPGMKVSQILNIAFDMAAWEILGCLANGATLLIRGKDIAETVQQANVVISTPSILATLDSRRCPLVRVVAVAGEPCPERLANDWSTGRTFFNSCGPTETTIVNTMQHYANDGRSLTIGKPTPNNTVYVLDSDLMPCAVGKTGEMWAGGECVTAGYIGNEALNRERYIPDPFLGGGRLMFRTRDLGRWTASGELEHLGRTDDQVKIRGFRVELDGVSAALETARTVERAVTLPVNGRDLIAFVTPHSANVDEALQCARERLPYYCVPARVIALDAFPLTSRGKIDKRALGDLAIRPSDEKTNPAARGKTAGEMPPPHCRRQRLLASPLLSHYNRLAALVLALNVLLFAYGITDGHWWRREGIDMGAIANAVVANLALAVLVRQQSVINLLFWTATRAPVTWPLSVRRTLGKVYHFGGLHAGGAIAATAWFLALFASMVWHRVHDLPGVPASLFAVSGALLALLAALVVMAQPAIRARYHNAFELTHRFAGWAALVLFWVQTLLFVDAGRTATGRAGALFDSPSFWVLLAVTVSIALPWLRLRKMRVQVERLSSHAAIARFDHGVTPFAGSSTSISRSPLTEWHAFANIPAPGERGFRLIVSRAGDWTARFIDEAPSHVWVKGITTAGVANIETLFRRVVYVATGSGIGPVLPHLLAKKVPIRLIWATKSPRETYGDALVDEILAAQPDALIWDTDSDGKPDLLRLAYTAREQFDAEAVICIANRKLTERVVTGMESRGFAAYGAIWDS</sequence>
<dbReference type="InterPro" id="IPR052979">
    <property type="entry name" value="Adenylate-forming_domain"/>
</dbReference>
<dbReference type="NCBIfam" id="TIGR01733">
    <property type="entry name" value="AA-adenyl-dom"/>
    <property type="match status" value="1"/>
</dbReference>
<dbReference type="InterPro" id="IPR045851">
    <property type="entry name" value="AMP-bd_C_sf"/>
</dbReference>
<dbReference type="InterPro" id="IPR000873">
    <property type="entry name" value="AMP-dep_synth/lig_dom"/>
</dbReference>
<dbReference type="Gene3D" id="3.30.300.30">
    <property type="match status" value="1"/>
</dbReference>
<dbReference type="PANTHER" id="PTHR33927">
    <property type="entry name" value="TRANSMEMBRANE PROTEIN"/>
    <property type="match status" value="1"/>
</dbReference>
<feature type="transmembrane region" description="Helical" evidence="1">
    <location>
        <begin position="692"/>
        <end position="715"/>
    </location>
</feature>
<dbReference type="STRING" id="60547.GCA_000751215_04730"/>
<dbReference type="SUPFAM" id="SSF56801">
    <property type="entry name" value="Acetyl-CoA synthetase-like"/>
    <property type="match status" value="1"/>
</dbReference>
<dbReference type="AlphaFoldDB" id="A0A069PG48"/>
<evidence type="ECO:0000259" key="2">
    <source>
        <dbReference type="Pfam" id="PF00501"/>
    </source>
</evidence>
<evidence type="ECO:0000256" key="1">
    <source>
        <dbReference type="SAM" id="Phobius"/>
    </source>
</evidence>
<evidence type="ECO:0000313" key="3">
    <source>
        <dbReference type="EMBL" id="KDR39633.1"/>
    </source>
</evidence>
<protein>
    <submittedName>
        <fullName evidence="3">Peptide synthetase</fullName>
    </submittedName>
</protein>
<dbReference type="EMBL" id="JFHC01000055">
    <property type="protein sequence ID" value="KDR39633.1"/>
    <property type="molecule type" value="Genomic_DNA"/>
</dbReference>
<name>A0A069PG48_9BURK</name>
<feature type="transmembrane region" description="Helical" evidence="1">
    <location>
        <begin position="658"/>
        <end position="680"/>
    </location>
</feature>
<feature type="transmembrane region" description="Helical" evidence="1">
    <location>
        <begin position="727"/>
        <end position="745"/>
    </location>
</feature>
<dbReference type="RefSeq" id="WP_063741131.1">
    <property type="nucleotide sequence ID" value="NZ_CADFFX010000038.1"/>
</dbReference>